<dbReference type="AlphaFoldDB" id="A0A2A6JB11"/>
<keyword evidence="1" id="KW-1133">Transmembrane helix</keyword>
<accession>A0A2A6JB11</accession>
<evidence type="ECO:0000313" key="2">
    <source>
        <dbReference type="EMBL" id="PDT03478.1"/>
    </source>
</evidence>
<keyword evidence="1" id="KW-0472">Membrane</keyword>
<proteinExistence type="predicted"/>
<sequence>MVGIFRRLVILMEDPSVNSNFLPASPLPPIGPVPILLFLIFLFLIGRILLRRSTISLDSIFAILMVAVTISSLALFRRFRAPDYVFIFLTAQIVIALIFFPIAWWMARRAKVTDEGFFYRLSKVPVERNIRSASVAASVVMTAFLVIYVSDYRLTTPCENAKCYAIDLFIGSRDSGFFNLYMANILKSLFFISLFVHLYHIYRKTIKDRENS</sequence>
<feature type="transmembrane region" description="Helical" evidence="1">
    <location>
        <begin position="85"/>
        <end position="107"/>
    </location>
</feature>
<reference evidence="2 3" key="1">
    <citation type="submission" date="2017-09" db="EMBL/GenBank/DDBJ databases">
        <title>Comparative genomics of rhizobia isolated from Phaseolus vulgaris in China.</title>
        <authorList>
            <person name="Tong W."/>
        </authorList>
    </citation>
    <scope>NUCLEOTIDE SEQUENCE [LARGE SCALE GENOMIC DNA]</scope>
    <source>
        <strain evidence="2 3">C5</strain>
    </source>
</reference>
<feature type="transmembrane region" description="Helical" evidence="1">
    <location>
        <begin position="128"/>
        <end position="149"/>
    </location>
</feature>
<comment type="caution">
    <text evidence="2">The sequence shown here is derived from an EMBL/GenBank/DDBJ whole genome shotgun (WGS) entry which is preliminary data.</text>
</comment>
<evidence type="ECO:0000256" key="1">
    <source>
        <dbReference type="SAM" id="Phobius"/>
    </source>
</evidence>
<keyword evidence="3" id="KW-1185">Reference proteome</keyword>
<gene>
    <name evidence="2" type="ORF">CO666_15650</name>
</gene>
<dbReference type="Proteomes" id="UP000220768">
    <property type="component" value="Unassembled WGS sequence"/>
</dbReference>
<evidence type="ECO:0000313" key="3">
    <source>
        <dbReference type="Proteomes" id="UP000220768"/>
    </source>
</evidence>
<organism evidence="2 3">
    <name type="scientific">Rhizobium chutanense</name>
    <dbReference type="NCBI Taxonomy" id="2035448"/>
    <lineage>
        <taxon>Bacteria</taxon>
        <taxon>Pseudomonadati</taxon>
        <taxon>Pseudomonadota</taxon>
        <taxon>Alphaproteobacteria</taxon>
        <taxon>Hyphomicrobiales</taxon>
        <taxon>Rhizobiaceae</taxon>
        <taxon>Rhizobium/Agrobacterium group</taxon>
        <taxon>Rhizobium</taxon>
    </lineage>
</organism>
<feature type="transmembrane region" description="Helical" evidence="1">
    <location>
        <begin position="57"/>
        <end position="79"/>
    </location>
</feature>
<name>A0A2A6JB11_9HYPH</name>
<keyword evidence="1" id="KW-0812">Transmembrane</keyword>
<feature type="transmembrane region" description="Helical" evidence="1">
    <location>
        <begin position="30"/>
        <end position="50"/>
    </location>
</feature>
<protein>
    <submittedName>
        <fullName evidence="2">Uncharacterized protein</fullName>
    </submittedName>
</protein>
<dbReference type="EMBL" id="NWSV01000008">
    <property type="protein sequence ID" value="PDT03478.1"/>
    <property type="molecule type" value="Genomic_DNA"/>
</dbReference>
<feature type="transmembrane region" description="Helical" evidence="1">
    <location>
        <begin position="181"/>
        <end position="202"/>
    </location>
</feature>